<evidence type="ECO:0000256" key="1">
    <source>
        <dbReference type="SAM" id="Coils"/>
    </source>
</evidence>
<dbReference type="EMBL" id="CP063091">
    <property type="protein sequence ID" value="QOR03654.1"/>
    <property type="molecule type" value="Genomic_DNA"/>
</dbReference>
<name>A0ABX6TV61_9BACT</name>
<gene>
    <name evidence="2" type="ORF">A0071_05500</name>
</gene>
<reference evidence="2 3" key="1">
    <citation type="submission" date="2020-10" db="EMBL/GenBank/DDBJ databases">
        <title>Campylobacter and Helicobacter PacBio genomes.</title>
        <authorList>
            <person name="Lane C."/>
        </authorList>
    </citation>
    <scope>NUCLEOTIDE SEQUENCE [LARGE SCALE GENOMIC DNA]</scope>
    <source>
        <strain evidence="2 3">2010D-8469</strain>
    </source>
</reference>
<evidence type="ECO:0000313" key="2">
    <source>
        <dbReference type="EMBL" id="QOR03654.1"/>
    </source>
</evidence>
<evidence type="ECO:0000313" key="3">
    <source>
        <dbReference type="Proteomes" id="UP000594874"/>
    </source>
</evidence>
<feature type="coiled-coil region" evidence="1">
    <location>
        <begin position="14"/>
        <end position="43"/>
    </location>
</feature>
<organism evidence="2 3">
    <name type="scientific">Campylobacter cuniculorum</name>
    <dbReference type="NCBI Taxonomy" id="374106"/>
    <lineage>
        <taxon>Bacteria</taxon>
        <taxon>Pseudomonadati</taxon>
        <taxon>Campylobacterota</taxon>
        <taxon>Epsilonproteobacteria</taxon>
        <taxon>Campylobacterales</taxon>
        <taxon>Campylobacteraceae</taxon>
        <taxon>Campylobacter</taxon>
    </lineage>
</organism>
<proteinExistence type="predicted"/>
<keyword evidence="3" id="KW-1185">Reference proteome</keyword>
<keyword evidence="1" id="KW-0175">Coiled coil</keyword>
<protein>
    <submittedName>
        <fullName evidence="2">Uncharacterized protein</fullName>
    </submittedName>
</protein>
<accession>A0ABX6TV61</accession>
<dbReference type="Proteomes" id="UP000594874">
    <property type="component" value="Chromosome"/>
</dbReference>
<sequence length="45" mass="5494">MNIIDYEKYSFMNRRQLLNSLENAEKKEQKLKAEMEKNKCNKRAD</sequence>
<dbReference type="RefSeq" id="WP_157258351.1">
    <property type="nucleotide sequence ID" value="NZ_CP063091.1"/>
</dbReference>